<reference evidence="2 3" key="1">
    <citation type="submission" date="2019-12" db="EMBL/GenBank/DDBJ databases">
        <authorList>
            <person name="Scholz U."/>
            <person name="Mascher M."/>
            <person name="Fiebig A."/>
        </authorList>
    </citation>
    <scope>NUCLEOTIDE SEQUENCE</scope>
</reference>
<proteinExistence type="predicted"/>
<dbReference type="PANTHER" id="PTHR43349">
    <property type="entry name" value="PINORESINOL REDUCTASE-RELATED"/>
    <property type="match status" value="1"/>
</dbReference>
<dbReference type="InterPro" id="IPR050608">
    <property type="entry name" value="NmrA-type/Isoflavone_red_sf"/>
</dbReference>
<dbReference type="SUPFAM" id="SSF51735">
    <property type="entry name" value="NAD(P)-binding Rossmann-fold domains"/>
    <property type="match status" value="1"/>
</dbReference>
<protein>
    <recommendedName>
        <fullName evidence="1">NmrA-like domain-containing protein</fullName>
    </recommendedName>
</protein>
<dbReference type="Proteomes" id="UP001189122">
    <property type="component" value="Unassembled WGS sequence"/>
</dbReference>
<feature type="domain" description="NmrA-like" evidence="1">
    <location>
        <begin position="67"/>
        <end position="234"/>
    </location>
</feature>
<organism evidence="2">
    <name type="scientific">Spirodela intermedia</name>
    <name type="common">Intermediate duckweed</name>
    <dbReference type="NCBI Taxonomy" id="51605"/>
    <lineage>
        <taxon>Eukaryota</taxon>
        <taxon>Viridiplantae</taxon>
        <taxon>Streptophyta</taxon>
        <taxon>Embryophyta</taxon>
        <taxon>Tracheophyta</taxon>
        <taxon>Spermatophyta</taxon>
        <taxon>Magnoliopsida</taxon>
        <taxon>Liliopsida</taxon>
        <taxon>Araceae</taxon>
        <taxon>Lemnoideae</taxon>
        <taxon>Spirodela</taxon>
    </lineage>
</organism>
<name>A0A7I8J253_SPIIN</name>
<dbReference type="PANTHER" id="PTHR43349:SF89">
    <property type="entry name" value="LEUCANTHOCYANIDIN REDUCTASE"/>
    <property type="match status" value="1"/>
</dbReference>
<dbReference type="Gene3D" id="3.90.25.10">
    <property type="entry name" value="UDP-galactose 4-epimerase, domain 1"/>
    <property type="match status" value="1"/>
</dbReference>
<evidence type="ECO:0000313" key="2">
    <source>
        <dbReference type="EMBL" id="CAA2624885.1"/>
    </source>
</evidence>
<dbReference type="Pfam" id="PF05368">
    <property type="entry name" value="NmrA"/>
    <property type="match status" value="1"/>
</dbReference>
<gene>
    <name evidence="2" type="ORF">SI7747_08010693</name>
</gene>
<dbReference type="InterPro" id="IPR008030">
    <property type="entry name" value="NmrA-like"/>
</dbReference>
<dbReference type="EMBL" id="LR743595">
    <property type="protein sequence ID" value="CAA2624885.1"/>
    <property type="molecule type" value="Genomic_DNA"/>
</dbReference>
<evidence type="ECO:0000259" key="1">
    <source>
        <dbReference type="Pfam" id="PF05368"/>
    </source>
</evidence>
<sequence>MGEAAVSFDVAPAATIGGAATLIAGATVPTYVLRRPGASAAAPSKEAVVRSLQQKGAVVIERFLPSEFRKRLYEEKRKVRRAVEAAGVPFTYICCNSIAGWPYYEQYDHCEAVRRWRTYFVACCDIGKFAIMAAHDDRTINKTVHFRPPCNFLSMNELATLWENKIGRSLPRIAVSEAALLAAAAENRIPESFVASFTHDVFFKGCQQNFSIDGQQDLEVTELYPGVTFRTMEECFEDFAAGIR</sequence>
<dbReference type="AlphaFoldDB" id="A0A7I8J253"/>
<dbReference type="EMBL" id="CACRZD030000008">
    <property type="protein sequence ID" value="CAA6664304.1"/>
    <property type="molecule type" value="Genomic_DNA"/>
</dbReference>
<dbReference type="InterPro" id="IPR036291">
    <property type="entry name" value="NAD(P)-bd_dom_sf"/>
</dbReference>
<accession>A0A7I8J253</accession>
<keyword evidence="3" id="KW-1185">Reference proteome</keyword>
<evidence type="ECO:0000313" key="3">
    <source>
        <dbReference type="Proteomes" id="UP001189122"/>
    </source>
</evidence>